<evidence type="ECO:0000256" key="1">
    <source>
        <dbReference type="ARBA" id="ARBA00000185"/>
    </source>
</evidence>
<dbReference type="GO" id="GO:0034335">
    <property type="term" value="F:DNA negative supercoiling activity"/>
    <property type="evidence" value="ECO:0007669"/>
    <property type="project" value="UniProtKB-ARBA"/>
</dbReference>
<dbReference type="Gene3D" id="3.30.1360.40">
    <property type="match status" value="1"/>
</dbReference>
<dbReference type="PANTHER" id="PTHR43493">
    <property type="entry name" value="DNA GYRASE/TOPOISOMERASE SUBUNIT A"/>
    <property type="match status" value="1"/>
</dbReference>
<dbReference type="InterPro" id="IPR013757">
    <property type="entry name" value="Topo_IIA_A_a_sf"/>
</dbReference>
<dbReference type="PANTHER" id="PTHR43493:SF5">
    <property type="entry name" value="DNA GYRASE SUBUNIT A, CHLOROPLASTIC_MITOCHONDRIAL"/>
    <property type="match status" value="1"/>
</dbReference>
<dbReference type="GO" id="GO:0005524">
    <property type="term" value="F:ATP binding"/>
    <property type="evidence" value="ECO:0007669"/>
    <property type="project" value="InterPro"/>
</dbReference>
<dbReference type="AlphaFoldDB" id="A0AAU9EKZ8"/>
<name>A0AAU9EKZ8_9FIRM</name>
<keyword evidence="4 6" id="KW-0238">DNA-binding</keyword>
<accession>A0AAU9EKZ8</accession>
<dbReference type="GO" id="GO:0006265">
    <property type="term" value="P:DNA topological change"/>
    <property type="evidence" value="ECO:0007669"/>
    <property type="project" value="UniProtKB-UniRule"/>
</dbReference>
<comment type="similarity">
    <text evidence="2">Belongs to the type II topoisomerase GyrA/ParC subunit family.</text>
</comment>
<feature type="active site" description="O-(5'-phospho-DNA)-tyrosine intermediate" evidence="6">
    <location>
        <position position="118"/>
    </location>
</feature>
<dbReference type="Gene3D" id="3.90.199.10">
    <property type="entry name" value="Topoisomerase II, domain 5"/>
    <property type="match status" value="1"/>
</dbReference>
<dbReference type="SUPFAM" id="SSF101904">
    <property type="entry name" value="GyrA/ParC C-terminal domain-like"/>
    <property type="match status" value="1"/>
</dbReference>
<dbReference type="PROSITE" id="PS52040">
    <property type="entry name" value="TOPO_IIA"/>
    <property type="match status" value="1"/>
</dbReference>
<dbReference type="InterPro" id="IPR035516">
    <property type="entry name" value="Gyrase/topoIV_suA_C"/>
</dbReference>
<evidence type="ECO:0000313" key="9">
    <source>
        <dbReference type="Proteomes" id="UP001321786"/>
    </source>
</evidence>
<dbReference type="GO" id="GO:0003677">
    <property type="term" value="F:DNA binding"/>
    <property type="evidence" value="ECO:0007669"/>
    <property type="project" value="UniProtKB-UniRule"/>
</dbReference>
<dbReference type="InterPro" id="IPR002205">
    <property type="entry name" value="Topo_IIA_dom_A"/>
</dbReference>
<dbReference type="EMBL" id="AP028654">
    <property type="protein sequence ID" value="BEP28694.1"/>
    <property type="molecule type" value="Genomic_DNA"/>
</dbReference>
<dbReference type="Proteomes" id="UP001321786">
    <property type="component" value="Chromosome"/>
</dbReference>
<keyword evidence="9" id="KW-1185">Reference proteome</keyword>
<keyword evidence="3 6" id="KW-0799">Topoisomerase</keyword>
<keyword evidence="5 6" id="KW-0413">Isomerase</keyword>
<dbReference type="InterPro" id="IPR013760">
    <property type="entry name" value="Topo_IIA-like_dom_sf"/>
</dbReference>
<sequence length="727" mass="83649">MAKIEKQRITETLEKNYMPYAMSVIVSRAIPEIDGFKPSHRKLLYTMFKMKLITSNKTKSANVVGQTMKLNPHGDQAIYATMVRLTRGHDALLHPYVDSKGNFGKTTSRDMKFAASRYTEVKLDSICSEIFKDIEKNTVEFVDNYDGELKEPTLLPTTFPNILVSPNKGIAVGMASSFCSFNLEEICLSTIEYIKNPNFDIMTTLKGPDFSTGASLIYNEEDIRKIYDTGLGSFKLRSKYKYVKKENCLEIYEIPYTTTTEAIIDKIVELVKNGKVKEISDIRDETDLGGLKITIDLKRNVNPDEFMIKLYRYTPLEDTFSCNFNLLIESRPKVLGVKNILNEWLKFRTKSIKGQVSFDIKNLSDKLHLLYGLKTVVLDIDKAISIIRKTESDDKVVPNLINYFKIDEIQANYVADIKLRNLNKNYVLKRISEIAELEAEIKDLNDILQNKNRINKIIISDLKRVIKKHKRPRRTEIVGHDTIDIHTPKNEIDDYNLKVFFTAHSYLKKISLVSLRASNNQKLKQDDYIVQEFESSNKSDILFFSNECNCYKSKLYELPDHKASSLGVYVPNVHDMNESEKAIFTVVTNNYEGHLLFIFENGKIARVPLKSYETKTNRKRLVKAYSNDSKLIRILYIKEDIDIVLSRSFKGIEYHIMLVNTSLIPEKATKSTKGVQVLRLKKGSKLSKVFLKDEIVLEEIDHYRQKKIPMAGKSIDSMTIMMSKLVL</sequence>
<evidence type="ECO:0000256" key="6">
    <source>
        <dbReference type="PROSITE-ProRule" id="PRU01384"/>
    </source>
</evidence>
<proteinExistence type="inferred from homology"/>
<dbReference type="SUPFAM" id="SSF56719">
    <property type="entry name" value="Type II DNA topoisomerase"/>
    <property type="match status" value="1"/>
</dbReference>
<dbReference type="SMART" id="SM00434">
    <property type="entry name" value="TOP4c"/>
    <property type="match status" value="1"/>
</dbReference>
<comment type="catalytic activity">
    <reaction evidence="1 6">
        <text>ATP-dependent breakage, passage and rejoining of double-stranded DNA.</text>
        <dbReference type="EC" id="5.6.2.2"/>
    </reaction>
</comment>
<evidence type="ECO:0000256" key="2">
    <source>
        <dbReference type="ARBA" id="ARBA00008263"/>
    </source>
</evidence>
<evidence type="ECO:0000259" key="7">
    <source>
        <dbReference type="PROSITE" id="PS52040"/>
    </source>
</evidence>
<evidence type="ECO:0000256" key="5">
    <source>
        <dbReference type="ARBA" id="ARBA00023235"/>
    </source>
</evidence>
<organism evidence="8 9">
    <name type="scientific">Helicovermis profundi</name>
    <dbReference type="NCBI Taxonomy" id="3065157"/>
    <lineage>
        <taxon>Bacteria</taxon>
        <taxon>Bacillati</taxon>
        <taxon>Bacillota</taxon>
        <taxon>Clostridia</taxon>
        <taxon>Helicovermis</taxon>
    </lineage>
</organism>
<feature type="domain" description="Topo IIA-type catalytic" evidence="7">
    <location>
        <begin position="29"/>
        <end position="490"/>
    </location>
</feature>
<gene>
    <name evidence="8" type="primary">gyrA_2</name>
    <name evidence="8" type="ORF">HLPR_10250</name>
</gene>
<dbReference type="GO" id="GO:0009330">
    <property type="term" value="C:DNA topoisomerase type II (double strand cut, ATP-hydrolyzing) complex"/>
    <property type="evidence" value="ECO:0007669"/>
    <property type="project" value="TreeGrafter"/>
</dbReference>
<evidence type="ECO:0000256" key="4">
    <source>
        <dbReference type="ARBA" id="ARBA00023125"/>
    </source>
</evidence>
<protein>
    <submittedName>
        <fullName evidence="8">DNA gyrase subunit A</fullName>
    </submittedName>
</protein>
<dbReference type="Gene3D" id="2.120.10.90">
    <property type="entry name" value="DNA gyrase/topoisomerase IV, subunit A, C-terminal"/>
    <property type="match status" value="1"/>
</dbReference>
<dbReference type="Pfam" id="PF00521">
    <property type="entry name" value="DNA_topoisoIV"/>
    <property type="match status" value="1"/>
</dbReference>
<dbReference type="Gene3D" id="1.10.268.10">
    <property type="entry name" value="Topoisomerase, domain 3"/>
    <property type="match status" value="1"/>
</dbReference>
<evidence type="ECO:0000256" key="3">
    <source>
        <dbReference type="ARBA" id="ARBA00023029"/>
    </source>
</evidence>
<dbReference type="InterPro" id="IPR013758">
    <property type="entry name" value="Topo_IIA_A/C_ab"/>
</dbReference>
<evidence type="ECO:0000313" key="8">
    <source>
        <dbReference type="EMBL" id="BEP28694.1"/>
    </source>
</evidence>
<reference evidence="8 9" key="1">
    <citation type="submission" date="2023-08" db="EMBL/GenBank/DDBJ databases">
        <title>Helicovermis profunda gen. nov., sp. nov., a novel mesophilic, fermentative bacterium within the Bacillota from a deep-sea hydrothermal vent chimney.</title>
        <authorList>
            <person name="Miyazaki U."/>
            <person name="Mizutani D."/>
            <person name="Hashimoto Y."/>
            <person name="Tame A."/>
            <person name="Sawayama S."/>
            <person name="Miyazaki J."/>
            <person name="Takai K."/>
            <person name="Nakagawa S."/>
        </authorList>
    </citation>
    <scope>NUCLEOTIDE SEQUENCE [LARGE SCALE GENOMIC DNA]</scope>
    <source>
        <strain evidence="8 9">S502</strain>
    </source>
</reference>
<dbReference type="InterPro" id="IPR050220">
    <property type="entry name" value="Type_II_DNA_Topoisomerases"/>
</dbReference>
<dbReference type="GO" id="GO:0005737">
    <property type="term" value="C:cytoplasm"/>
    <property type="evidence" value="ECO:0007669"/>
    <property type="project" value="TreeGrafter"/>
</dbReference>
<dbReference type="KEGG" id="hprf:HLPR_10250"/>